<dbReference type="PROSITE" id="PS50297">
    <property type="entry name" value="ANK_REP_REGION"/>
    <property type="match status" value="3"/>
</dbReference>
<dbReference type="Gene3D" id="1.25.40.20">
    <property type="entry name" value="Ankyrin repeat-containing domain"/>
    <property type="match status" value="1"/>
</dbReference>
<accession>A0A1H4JLN7</accession>
<dbReference type="Proteomes" id="UP000199622">
    <property type="component" value="Unassembled WGS sequence"/>
</dbReference>
<dbReference type="InterPro" id="IPR002110">
    <property type="entry name" value="Ankyrin_rpt"/>
</dbReference>
<dbReference type="Pfam" id="PF12796">
    <property type="entry name" value="Ank_2"/>
    <property type="match status" value="1"/>
</dbReference>
<dbReference type="PRINTS" id="PR01415">
    <property type="entry name" value="ANKYRIN"/>
</dbReference>
<protein>
    <submittedName>
        <fullName evidence="4">Ankyrin repeat-containing protein</fullName>
    </submittedName>
</protein>
<name>A0A1H4JLN7_9PSEU</name>
<feature type="repeat" description="ANK" evidence="3">
    <location>
        <begin position="74"/>
        <end position="110"/>
    </location>
</feature>
<dbReference type="EMBL" id="FNSO01000003">
    <property type="protein sequence ID" value="SEB47220.1"/>
    <property type="molecule type" value="Genomic_DNA"/>
</dbReference>
<evidence type="ECO:0000313" key="5">
    <source>
        <dbReference type="Proteomes" id="UP000199622"/>
    </source>
</evidence>
<evidence type="ECO:0000256" key="3">
    <source>
        <dbReference type="PROSITE-ProRule" id="PRU00023"/>
    </source>
</evidence>
<sequence length="144" mass="15173">MTGLDQAGRDPLHYAANNNDADGVRERLAAGVDVNLTETRSHYTPLHFAVQDGAVDAARVLLDAGADVQAVCTPGVSPLHLAVIRWRQSPEGAMIKLLLERGADKTALETNGRTPAEICQGQLGFPDELAAVLQPGPIPPSTST</sequence>
<evidence type="ECO:0000313" key="4">
    <source>
        <dbReference type="EMBL" id="SEB47220.1"/>
    </source>
</evidence>
<dbReference type="RefSeq" id="WP_091305616.1">
    <property type="nucleotide sequence ID" value="NZ_FNSO01000003.1"/>
</dbReference>
<reference evidence="5" key="1">
    <citation type="submission" date="2016-10" db="EMBL/GenBank/DDBJ databases">
        <authorList>
            <person name="Varghese N."/>
            <person name="Submissions S."/>
        </authorList>
    </citation>
    <scope>NUCLEOTIDE SEQUENCE [LARGE SCALE GENOMIC DNA]</scope>
    <source>
        <strain evidence="5">DSM 44544</strain>
    </source>
</reference>
<keyword evidence="5" id="KW-1185">Reference proteome</keyword>
<feature type="repeat" description="ANK" evidence="3">
    <location>
        <begin position="41"/>
        <end position="73"/>
    </location>
</feature>
<dbReference type="STRING" id="208445.SAMN04489727_2020"/>
<keyword evidence="2 3" id="KW-0040">ANK repeat</keyword>
<dbReference type="SMART" id="SM00248">
    <property type="entry name" value="ANK"/>
    <property type="match status" value="3"/>
</dbReference>
<dbReference type="OrthoDB" id="9812708at2"/>
<organism evidence="4 5">
    <name type="scientific">Amycolatopsis tolypomycina</name>
    <dbReference type="NCBI Taxonomy" id="208445"/>
    <lineage>
        <taxon>Bacteria</taxon>
        <taxon>Bacillati</taxon>
        <taxon>Actinomycetota</taxon>
        <taxon>Actinomycetes</taxon>
        <taxon>Pseudonocardiales</taxon>
        <taxon>Pseudonocardiaceae</taxon>
        <taxon>Amycolatopsis</taxon>
    </lineage>
</organism>
<dbReference type="AlphaFoldDB" id="A0A1H4JLN7"/>
<dbReference type="Pfam" id="PF00023">
    <property type="entry name" value="Ank"/>
    <property type="match status" value="1"/>
</dbReference>
<keyword evidence="1" id="KW-0677">Repeat</keyword>
<feature type="repeat" description="ANK" evidence="3">
    <location>
        <begin position="7"/>
        <end position="39"/>
    </location>
</feature>
<gene>
    <name evidence="4" type="ORF">SAMN04489727_2020</name>
</gene>
<dbReference type="InterPro" id="IPR036770">
    <property type="entry name" value="Ankyrin_rpt-contain_sf"/>
</dbReference>
<evidence type="ECO:0000256" key="1">
    <source>
        <dbReference type="ARBA" id="ARBA00022737"/>
    </source>
</evidence>
<proteinExistence type="predicted"/>
<evidence type="ECO:0000256" key="2">
    <source>
        <dbReference type="ARBA" id="ARBA00023043"/>
    </source>
</evidence>
<dbReference type="SUPFAM" id="SSF48403">
    <property type="entry name" value="Ankyrin repeat"/>
    <property type="match status" value="1"/>
</dbReference>
<dbReference type="PROSITE" id="PS50088">
    <property type="entry name" value="ANK_REPEAT"/>
    <property type="match status" value="3"/>
</dbReference>
<dbReference type="PANTHER" id="PTHR24171">
    <property type="entry name" value="ANKYRIN REPEAT DOMAIN-CONTAINING PROTEIN 39-RELATED"/>
    <property type="match status" value="1"/>
</dbReference>